<dbReference type="HOGENOM" id="CLU_028662_0_0_7"/>
<dbReference type="AlphaFoldDB" id="A7I326"/>
<evidence type="ECO:0000313" key="3">
    <source>
        <dbReference type="Proteomes" id="UP000002407"/>
    </source>
</evidence>
<dbReference type="OrthoDB" id="5372053at2"/>
<proteinExistence type="predicted"/>
<gene>
    <name evidence="2" type="ordered locus">CHAB381_1368</name>
</gene>
<protein>
    <submittedName>
        <fullName evidence="2">Invasion antigen B</fullName>
    </submittedName>
</protein>
<evidence type="ECO:0000313" key="2">
    <source>
        <dbReference type="EMBL" id="ABS52059.1"/>
    </source>
</evidence>
<dbReference type="STRING" id="360107.CHAB381_1368"/>
<organism evidence="2 3">
    <name type="scientific">Campylobacter hominis (strain ATCC BAA-381 / DSM 21671 / CCUG 45161 / LMG 19568 / NCTC 13146 / CH001A)</name>
    <dbReference type="NCBI Taxonomy" id="360107"/>
    <lineage>
        <taxon>Bacteria</taxon>
        <taxon>Pseudomonadati</taxon>
        <taxon>Campylobacterota</taxon>
        <taxon>Epsilonproteobacteria</taxon>
        <taxon>Campylobacterales</taxon>
        <taxon>Campylobacteraceae</taxon>
        <taxon>Campylobacter</taxon>
    </lineage>
</organism>
<dbReference type="eggNOG" id="COG2956">
    <property type="taxonomic scope" value="Bacteria"/>
</dbReference>
<keyword evidence="3" id="KW-1185">Reference proteome</keyword>
<dbReference type="EMBL" id="CP000776">
    <property type="protein sequence ID" value="ABS52059.1"/>
    <property type="molecule type" value="Genomic_DNA"/>
</dbReference>
<dbReference type="Pfam" id="PF25448">
    <property type="entry name" value="DUF7897"/>
    <property type="match status" value="1"/>
</dbReference>
<dbReference type="Proteomes" id="UP000002407">
    <property type="component" value="Chromosome"/>
</dbReference>
<dbReference type="NCBIfam" id="NF033805">
    <property type="entry name" value="invasion_CiaB"/>
    <property type="match status" value="1"/>
</dbReference>
<feature type="domain" description="DUF7897" evidence="1">
    <location>
        <begin position="1"/>
        <end position="595"/>
    </location>
</feature>
<name>A7I326_CAMHC</name>
<reference evidence="3" key="1">
    <citation type="submission" date="2007-07" db="EMBL/GenBank/DDBJ databases">
        <title>Complete genome sequence of Campylobacter hominis ATCC BAA-381, a commensal isolated from the human gastrointestinal tract.</title>
        <authorList>
            <person name="Fouts D.E."/>
            <person name="Mongodin E.F."/>
            <person name="Puiu D."/>
            <person name="Sebastian Y."/>
            <person name="Miller W.G."/>
            <person name="Mandrell R.E."/>
            <person name="Nelson K.E."/>
        </authorList>
    </citation>
    <scope>NUCLEOTIDE SEQUENCE [LARGE SCALE GENOMIC DNA]</scope>
    <source>
        <strain evidence="3">ATCC BAA-381 / LMG 19568 / NCTC 13146 / CH001A</strain>
    </source>
</reference>
<dbReference type="KEGG" id="cha:CHAB381_1368"/>
<accession>A7I326</accession>
<dbReference type="RefSeq" id="WP_012109220.1">
    <property type="nucleotide sequence ID" value="NC_009714.1"/>
</dbReference>
<dbReference type="InterPro" id="IPR057219">
    <property type="entry name" value="DUF7897"/>
</dbReference>
<sequence length="606" mass="70981">MNDFKRVNELVAESKKNLNALYDIKDSEILNSCYKICGFKGGAGERIAILRRIVDLKTDPLINECKKLGFSEEQILNVRDKMYNFVRKMHEKMHEELIEKIASENILDEFYMQILRSTHRIGQILSKAQFSWQKKIIDENGKKFGRDFDSIAEAKDFINKHKLYQKTAHGEICDRSYGVVSEINGKILFLPYALAFETEFKELDAAFDDCIKSLRELALNREQEAYIAYFEKLRAAFGEKENENVISAWRDAEIAWMDVKTPLQIGHPLEYYEDIYTHAVALEWDIRLARQSEFNVGEFKKNTKETFNEFYKKIGADNEIMHAFVDTNIDKTQLYISTPMIYYAADFNGLFSAQVVPNDEFVSSNCGKKIFAFVDFVYESAKSKPFMRFTSEIFDLEYLNFGREILFNHPEIWRKVYEISTIGHEFGHIFFIDEDTEALMNKSGVFKFIEEYKATTGGLMNFFMHENKKYALPVLDELIRRSVGLIAWQKVDDVRAYYCEGLIHLSLLFKSGVLNFENNRLNVDLSENAYENFRCECIKNYENLVKIYVDKCDANEFLSKFCVLENGVYLPLDVSVREFVKFYYSRFELIGNEIDESGEREKWNKK</sequence>
<evidence type="ECO:0000259" key="1">
    <source>
        <dbReference type="Pfam" id="PF25448"/>
    </source>
</evidence>